<feature type="compositionally biased region" description="Basic residues" evidence="1">
    <location>
        <begin position="985"/>
        <end position="995"/>
    </location>
</feature>
<feature type="compositionally biased region" description="Polar residues" evidence="1">
    <location>
        <begin position="23"/>
        <end position="40"/>
    </location>
</feature>
<feature type="compositionally biased region" description="Low complexity" evidence="1">
    <location>
        <begin position="266"/>
        <end position="290"/>
    </location>
</feature>
<feature type="region of interest" description="Disordered" evidence="1">
    <location>
        <begin position="1106"/>
        <end position="1129"/>
    </location>
</feature>
<feature type="compositionally biased region" description="Polar residues" evidence="1">
    <location>
        <begin position="960"/>
        <end position="970"/>
    </location>
</feature>
<sequence>MLGSKRRSSRSDLYSTGPHKTQPEQQTSQASRRSSISANSGPRPPFSPLDPLDPQGSQFTLAAAADDTMSPAFNSSPDFDSSISKQSVSTANRDSSDTKYTQSPTSSQASYRLQKDQGRRMSTPSIKTSLLASAVTPSPQLADDRNADLYTYNSLNSFSFGTVKTQTPPSSSRSVHPLSSIQGDADTGDDLFVGPDVTPRPSVVAYHQPHNPVRSHPAQPPGQAEWPPPLRETLPGGPRDVQIDRHRSRHVGRDSDTLSQNTLENSSASASVTSLSSTSAGFSRAGSSASHHTDTTNQTSAQDHLSTDDEDDHRHPIPLHLAHALSLRRSGPSGESSGTGTSTAVEFSSDEEYGDSEYDYDDYYDDGNIEIGSAQFEGSVLTHDWEHDLYSYGTGGGSGSIRGQAPPGSSERRGSLPMAIPGVNPAVGQEDVGFFIAGRNREDSLATLRRPSRSLDDEFRQLGLVRGADPGESTLSEGFTNPSIQPTPISVPGTHGDWRNLEERSKLKGKGKERAHEGSSIATSGIRTQGSQVPPGSGNLLADFDLDWDQMRGGITSLDPNALGDIIGPKPQQAPGSSERRPSAISSRWITWLNNERRPSTATVSSFYSDSFGKAVGKWGGDGYRAQRRDWSFRREKADRSDNIPASPGDVGPGRNSITGLLSPRGSIMTERTGVIPAGLGGRESPKDMDKDRGTRSPSVWRGMQLDSQEVWKNDLVGRFKVDRRATKPTDASKGPQQRLVVVHFRDPYTLMPTPHNGPPVTIHKHSKAIAFSISRHYKARVMSNASRDASFIGGPRRSSVRGDFLSTSSRTTDGIINTLAGGSTVPATKKSSNMILLAPRRVQEAFTSTNTTRKLESHGLLDDHSHAGSPTDVRDRERIRRQKEREREREREREKQKDKERRQKALEDAKKKGKVRHQAKDDSQVATSSAGSVASSSTLISPSLPPPPASAPQLHTYPPGSTTSLTSSVGREVTVGDHNISRNSSHRSRRRRRNHDPLDEDEDEEDDDDAPPTRTPHSEAYGTMDASLIEQLRPRQERSHIGDYESNGSFLRRLIRGRGGHAIPGPTLGQIEPSYEPPWLVLASRNKQEQQQRVVENLNTSFKDVGLLPSTHKDKPKHASPVPKPKKIASGNAEVNIFDGVPSDSLYMLLPLWPGDTDPVSERNAGAGEKPLVPTEERQYLLVYYKLPPDANEDQMKSQSVGESRKRSRNSPTSSHDSATKREDRTSILLSSFHVSARLVSWTNLQGSGVRVPDEGLTVTGPLHIAFQTMPPVGQPVYDYVLGICHSREAGIEFYPDAFIKMGLALQTSSPVGLPMSEEDEIPEPEVELTPVGRAVVEMAWLGALALTSFGPGT</sequence>
<feature type="compositionally biased region" description="Polar residues" evidence="1">
    <location>
        <begin position="520"/>
        <end position="534"/>
    </location>
</feature>
<gene>
    <name evidence="2" type="ORF">Hypma_007910</name>
</gene>
<comment type="caution">
    <text evidence="2">The sequence shown here is derived from an EMBL/GenBank/DDBJ whole genome shotgun (WGS) entry which is preliminary data.</text>
</comment>
<feature type="region of interest" description="Disordered" evidence="1">
    <location>
        <begin position="467"/>
        <end position="535"/>
    </location>
</feature>
<feature type="compositionally biased region" description="Polar residues" evidence="1">
    <location>
        <begin position="71"/>
        <end position="111"/>
    </location>
</feature>
<feature type="region of interest" description="Disordered" evidence="1">
    <location>
        <begin position="559"/>
        <end position="583"/>
    </location>
</feature>
<evidence type="ECO:0000313" key="3">
    <source>
        <dbReference type="Proteomes" id="UP000076154"/>
    </source>
</evidence>
<protein>
    <submittedName>
        <fullName evidence="2">Uncharacterized protein</fullName>
    </submittedName>
</protein>
<reference evidence="2" key="1">
    <citation type="submission" date="2018-04" db="EMBL/GenBank/DDBJ databases">
        <title>Whole genome sequencing of Hypsizygus marmoreus.</title>
        <authorList>
            <person name="Choi I.-G."/>
            <person name="Min B."/>
            <person name="Kim J.-G."/>
            <person name="Kim S."/>
            <person name="Oh Y.-L."/>
            <person name="Kong W.-S."/>
            <person name="Park H."/>
            <person name="Jeong J."/>
            <person name="Song E.-S."/>
        </authorList>
    </citation>
    <scope>NUCLEOTIDE SEQUENCE [LARGE SCALE GENOMIC DNA]</scope>
    <source>
        <strain evidence="2">51987-8</strain>
    </source>
</reference>
<feature type="compositionally biased region" description="Low complexity" evidence="1">
    <location>
        <begin position="168"/>
        <end position="180"/>
    </location>
</feature>
<proteinExistence type="predicted"/>
<feature type="compositionally biased region" description="Basic and acidic residues" evidence="1">
    <location>
        <begin position="496"/>
        <end position="517"/>
    </location>
</feature>
<dbReference type="STRING" id="39966.A0A369JRM3"/>
<dbReference type="InParanoid" id="A0A369JRM3"/>
<feature type="region of interest" description="Disordered" evidence="1">
    <location>
        <begin position="163"/>
        <end position="361"/>
    </location>
</feature>
<dbReference type="OrthoDB" id="3357948at2759"/>
<feature type="compositionally biased region" description="Acidic residues" evidence="1">
    <location>
        <begin position="348"/>
        <end position="361"/>
    </location>
</feature>
<feature type="compositionally biased region" description="Acidic residues" evidence="1">
    <location>
        <begin position="999"/>
        <end position="1011"/>
    </location>
</feature>
<evidence type="ECO:0000313" key="2">
    <source>
        <dbReference type="EMBL" id="RDB24929.1"/>
    </source>
</evidence>
<feature type="compositionally biased region" description="Basic and acidic residues" evidence="1">
    <location>
        <begin position="684"/>
        <end position="695"/>
    </location>
</feature>
<name>A0A369JRM3_HYPMA</name>
<feature type="compositionally biased region" description="Basic and acidic residues" evidence="1">
    <location>
        <begin position="241"/>
        <end position="256"/>
    </location>
</feature>
<feature type="region of interest" description="Disordered" evidence="1">
    <location>
        <begin position="634"/>
        <end position="700"/>
    </location>
</feature>
<feature type="compositionally biased region" description="Basic and acidic residues" evidence="1">
    <location>
        <begin position="854"/>
        <end position="911"/>
    </location>
</feature>
<accession>A0A369JRM3</accession>
<feature type="compositionally biased region" description="Polar residues" evidence="1">
    <location>
        <begin position="473"/>
        <end position="488"/>
    </location>
</feature>
<feature type="compositionally biased region" description="Polar residues" evidence="1">
    <location>
        <begin position="295"/>
        <end position="304"/>
    </location>
</feature>
<keyword evidence="3" id="KW-1185">Reference proteome</keyword>
<organism evidence="2 3">
    <name type="scientific">Hypsizygus marmoreus</name>
    <name type="common">White beech mushroom</name>
    <name type="synonym">Agaricus marmoreus</name>
    <dbReference type="NCBI Taxonomy" id="39966"/>
    <lineage>
        <taxon>Eukaryota</taxon>
        <taxon>Fungi</taxon>
        <taxon>Dikarya</taxon>
        <taxon>Basidiomycota</taxon>
        <taxon>Agaricomycotina</taxon>
        <taxon>Agaricomycetes</taxon>
        <taxon>Agaricomycetidae</taxon>
        <taxon>Agaricales</taxon>
        <taxon>Tricholomatineae</taxon>
        <taxon>Lyophyllaceae</taxon>
        <taxon>Hypsizygus</taxon>
    </lineage>
</organism>
<feature type="compositionally biased region" description="Low complexity" evidence="1">
    <location>
        <begin position="330"/>
        <end position="343"/>
    </location>
</feature>
<feature type="region of interest" description="Disordered" evidence="1">
    <location>
        <begin position="848"/>
        <end position="1025"/>
    </location>
</feature>
<feature type="compositionally biased region" description="Low complexity" evidence="1">
    <location>
        <begin position="925"/>
        <end position="943"/>
    </location>
</feature>
<dbReference type="EMBL" id="LUEZ02000041">
    <property type="protein sequence ID" value="RDB24929.1"/>
    <property type="molecule type" value="Genomic_DNA"/>
</dbReference>
<feature type="region of interest" description="Disordered" evidence="1">
    <location>
        <begin position="1193"/>
        <end position="1224"/>
    </location>
</feature>
<feature type="region of interest" description="Disordered" evidence="1">
    <location>
        <begin position="1"/>
        <end position="144"/>
    </location>
</feature>
<feature type="compositionally biased region" description="Polar residues" evidence="1">
    <location>
        <begin position="120"/>
        <end position="139"/>
    </location>
</feature>
<feature type="region of interest" description="Disordered" evidence="1">
    <location>
        <begin position="394"/>
        <end position="416"/>
    </location>
</feature>
<dbReference type="Proteomes" id="UP000076154">
    <property type="component" value="Unassembled WGS sequence"/>
</dbReference>
<evidence type="ECO:0000256" key="1">
    <source>
        <dbReference type="SAM" id="MobiDB-lite"/>
    </source>
</evidence>